<organism evidence="1 2">
    <name type="scientific">Pholiota conissans</name>
    <dbReference type="NCBI Taxonomy" id="109636"/>
    <lineage>
        <taxon>Eukaryota</taxon>
        <taxon>Fungi</taxon>
        <taxon>Dikarya</taxon>
        <taxon>Basidiomycota</taxon>
        <taxon>Agaricomycotina</taxon>
        <taxon>Agaricomycetes</taxon>
        <taxon>Agaricomycetidae</taxon>
        <taxon>Agaricales</taxon>
        <taxon>Agaricineae</taxon>
        <taxon>Strophariaceae</taxon>
        <taxon>Pholiota</taxon>
    </lineage>
</organism>
<proteinExistence type="predicted"/>
<dbReference type="Proteomes" id="UP000807469">
    <property type="component" value="Unassembled WGS sequence"/>
</dbReference>
<gene>
    <name evidence="1" type="ORF">BDN70DRAFT_720775</name>
</gene>
<protein>
    <submittedName>
        <fullName evidence="1">Uncharacterized protein</fullName>
    </submittedName>
</protein>
<keyword evidence="2" id="KW-1185">Reference proteome</keyword>
<dbReference type="EMBL" id="MU155224">
    <property type="protein sequence ID" value="KAF9478902.1"/>
    <property type="molecule type" value="Genomic_DNA"/>
</dbReference>
<comment type="caution">
    <text evidence="1">The sequence shown here is derived from an EMBL/GenBank/DDBJ whole genome shotgun (WGS) entry which is preliminary data.</text>
</comment>
<name>A0A9P5YZZ3_9AGAR</name>
<evidence type="ECO:0000313" key="1">
    <source>
        <dbReference type="EMBL" id="KAF9478902.1"/>
    </source>
</evidence>
<evidence type="ECO:0000313" key="2">
    <source>
        <dbReference type="Proteomes" id="UP000807469"/>
    </source>
</evidence>
<sequence>MECDASLSSPTWISWKHRHLVARTRALCFRNREIRFGISSRRYHHHPRFKCTTRFFDTCALLPSIFPRSTVIVNTSIMIEKAMPTTCFPNPPRFRLLLCRPIQLSTYAHYYVHREAQTSLHESSSDPHNIGAHIRKQKSKFRWRLARRTYLLADNKRAPRVHWRGNAGVRMGSASCHHTILTWVNDDGASLLAEQRSHRGGKQASRWVDPGTCHDVSAALMAPRASLNPPTGMGSTEDSLLAAPTSVDFV</sequence>
<dbReference type="AlphaFoldDB" id="A0A9P5YZZ3"/>
<accession>A0A9P5YZZ3</accession>
<reference evidence="1" key="1">
    <citation type="submission" date="2020-11" db="EMBL/GenBank/DDBJ databases">
        <authorList>
            <consortium name="DOE Joint Genome Institute"/>
            <person name="Ahrendt S."/>
            <person name="Riley R."/>
            <person name="Andreopoulos W."/>
            <person name="Labutti K."/>
            <person name="Pangilinan J."/>
            <person name="Ruiz-Duenas F.J."/>
            <person name="Barrasa J.M."/>
            <person name="Sanchez-Garcia M."/>
            <person name="Camarero S."/>
            <person name="Miyauchi S."/>
            <person name="Serrano A."/>
            <person name="Linde D."/>
            <person name="Babiker R."/>
            <person name="Drula E."/>
            <person name="Ayuso-Fernandez I."/>
            <person name="Pacheco R."/>
            <person name="Padilla G."/>
            <person name="Ferreira P."/>
            <person name="Barriuso J."/>
            <person name="Kellner H."/>
            <person name="Castanera R."/>
            <person name="Alfaro M."/>
            <person name="Ramirez L."/>
            <person name="Pisabarro A.G."/>
            <person name="Kuo A."/>
            <person name="Tritt A."/>
            <person name="Lipzen A."/>
            <person name="He G."/>
            <person name="Yan M."/>
            <person name="Ng V."/>
            <person name="Cullen D."/>
            <person name="Martin F."/>
            <person name="Rosso M.-N."/>
            <person name="Henrissat B."/>
            <person name="Hibbett D."/>
            <person name="Martinez A.T."/>
            <person name="Grigoriev I.V."/>
        </authorList>
    </citation>
    <scope>NUCLEOTIDE SEQUENCE</scope>
    <source>
        <strain evidence="1">CIRM-BRFM 674</strain>
    </source>
</reference>